<dbReference type="GO" id="GO:0032259">
    <property type="term" value="P:methylation"/>
    <property type="evidence" value="ECO:0007669"/>
    <property type="project" value="UniProtKB-KW"/>
</dbReference>
<comment type="caution">
    <text evidence="3">The sequence shown here is derived from an EMBL/GenBank/DDBJ whole genome shotgun (WGS) entry which is preliminary data.</text>
</comment>
<dbReference type="Gene3D" id="3.40.50.150">
    <property type="entry name" value="Vaccinia Virus protein VP39"/>
    <property type="match status" value="1"/>
</dbReference>
<keyword evidence="2" id="KW-0175">Coiled coil</keyword>
<dbReference type="InterPro" id="IPR029063">
    <property type="entry name" value="SAM-dependent_MTases_sf"/>
</dbReference>
<organism evidence="3 4">
    <name type="scientific">Thioalkalicoccus limnaeus</name>
    <dbReference type="NCBI Taxonomy" id="120681"/>
    <lineage>
        <taxon>Bacteria</taxon>
        <taxon>Pseudomonadati</taxon>
        <taxon>Pseudomonadota</taxon>
        <taxon>Gammaproteobacteria</taxon>
        <taxon>Chromatiales</taxon>
        <taxon>Chromatiaceae</taxon>
        <taxon>Thioalkalicoccus</taxon>
    </lineage>
</organism>
<keyword evidence="3" id="KW-0808">Transferase</keyword>
<dbReference type="EMBL" id="JBDKXB010000004">
    <property type="protein sequence ID" value="MEY6431620.1"/>
    <property type="molecule type" value="Genomic_DNA"/>
</dbReference>
<dbReference type="Proteomes" id="UP001564408">
    <property type="component" value="Unassembled WGS sequence"/>
</dbReference>
<evidence type="ECO:0000313" key="4">
    <source>
        <dbReference type="Proteomes" id="UP001564408"/>
    </source>
</evidence>
<reference evidence="3 4" key="1">
    <citation type="submission" date="2024-05" db="EMBL/GenBank/DDBJ databases">
        <title>Genome Sequence and Characterization of the New Strain Purple Sulfur Bacterium of Genus Thioalkalicoccus.</title>
        <authorList>
            <person name="Bryantseva I.A."/>
            <person name="Kyndt J.A."/>
            <person name="Imhoff J.F."/>
        </authorList>
    </citation>
    <scope>NUCLEOTIDE SEQUENCE [LARGE SCALE GENOMIC DNA]</scope>
    <source>
        <strain evidence="3 4">Um2</strain>
    </source>
</reference>
<keyword evidence="4" id="KW-1185">Reference proteome</keyword>
<accession>A0ABV4BGU4</accession>
<sequence>MDPDKCPAPDDLNPPRYSYAFDPGEDTTASKVLRLIGPAQRILELGPGPGVMTRVLHERGAAVTAIEYDPGLAELARPFCERLILADLDHLDFDESLGGQRFEAVIAADVLEHLTDPWACLRRVRPLIDDGGVLVVSIPNVAHGAVVAQLLQGRFPYTEQGLLDRTHLRFFARRDVEDLLLTTGFVPLIWERNRLSAAASEFAHAWYRLPEAVREALAREPDAQTYQFIVQAQVADTAGWSSRMRADRENLERDVQRLRAELDHASGYIEAFHQARDLIAERDRSLAERDRSLADVQRARVQAEGLLAERLAVIAAQAEMIESLRSQLEVARMRLRERLARALRRLWPR</sequence>
<dbReference type="PROSITE" id="PS01131">
    <property type="entry name" value="RRNA_A_DIMETH"/>
    <property type="match status" value="1"/>
</dbReference>
<dbReference type="InterPro" id="IPR020596">
    <property type="entry name" value="rRNA_Ade_Mease_Trfase_CS"/>
</dbReference>
<dbReference type="GO" id="GO:0008168">
    <property type="term" value="F:methyltransferase activity"/>
    <property type="evidence" value="ECO:0007669"/>
    <property type="project" value="UniProtKB-KW"/>
</dbReference>
<name>A0ABV4BGU4_9GAMM</name>
<evidence type="ECO:0000256" key="1">
    <source>
        <dbReference type="ARBA" id="ARBA00022691"/>
    </source>
</evidence>
<gene>
    <name evidence="3" type="ORF">ABC977_04270</name>
</gene>
<feature type="coiled-coil region" evidence="2">
    <location>
        <begin position="241"/>
        <end position="268"/>
    </location>
</feature>
<evidence type="ECO:0000256" key="2">
    <source>
        <dbReference type="SAM" id="Coils"/>
    </source>
</evidence>
<proteinExistence type="predicted"/>
<evidence type="ECO:0000313" key="3">
    <source>
        <dbReference type="EMBL" id="MEY6431620.1"/>
    </source>
</evidence>
<keyword evidence="3" id="KW-0489">Methyltransferase</keyword>
<dbReference type="CDD" id="cd02440">
    <property type="entry name" value="AdoMet_MTases"/>
    <property type="match status" value="1"/>
</dbReference>
<dbReference type="PANTHER" id="PTHR43861">
    <property type="entry name" value="TRANS-ACONITATE 2-METHYLTRANSFERASE-RELATED"/>
    <property type="match status" value="1"/>
</dbReference>
<dbReference type="SUPFAM" id="SSF53335">
    <property type="entry name" value="S-adenosyl-L-methionine-dependent methyltransferases"/>
    <property type="match status" value="1"/>
</dbReference>
<dbReference type="Pfam" id="PF13489">
    <property type="entry name" value="Methyltransf_23"/>
    <property type="match status" value="1"/>
</dbReference>
<protein>
    <submittedName>
        <fullName evidence="3">Methyltransferase domain-containing protein</fullName>
    </submittedName>
</protein>
<dbReference type="RefSeq" id="WP_369666007.1">
    <property type="nucleotide sequence ID" value="NZ_JBDKXB010000004.1"/>
</dbReference>
<keyword evidence="1" id="KW-0949">S-adenosyl-L-methionine</keyword>